<keyword evidence="1" id="KW-0472">Membrane</keyword>
<keyword evidence="1" id="KW-0812">Transmembrane</keyword>
<evidence type="ECO:0000313" key="3">
    <source>
        <dbReference type="Proteomes" id="UP001057520"/>
    </source>
</evidence>
<organism evidence="2 3">
    <name type="scientific">Caulobacter segnis</name>
    <dbReference type="NCBI Taxonomy" id="88688"/>
    <lineage>
        <taxon>Bacteria</taxon>
        <taxon>Pseudomonadati</taxon>
        <taxon>Pseudomonadota</taxon>
        <taxon>Alphaproteobacteria</taxon>
        <taxon>Caulobacterales</taxon>
        <taxon>Caulobacteraceae</taxon>
        <taxon>Caulobacter</taxon>
    </lineage>
</organism>
<name>A0ABY4ZR02_9CAUL</name>
<dbReference type="EMBL" id="CP096040">
    <property type="protein sequence ID" value="USQ94452.1"/>
    <property type="molecule type" value="Genomic_DNA"/>
</dbReference>
<proteinExistence type="predicted"/>
<evidence type="ECO:0000313" key="2">
    <source>
        <dbReference type="EMBL" id="USQ94452.1"/>
    </source>
</evidence>
<accession>A0ABY4ZR02</accession>
<keyword evidence="1" id="KW-1133">Transmembrane helix</keyword>
<feature type="transmembrane region" description="Helical" evidence="1">
    <location>
        <begin position="152"/>
        <end position="176"/>
    </location>
</feature>
<evidence type="ECO:0000256" key="1">
    <source>
        <dbReference type="SAM" id="Phobius"/>
    </source>
</evidence>
<keyword evidence="3" id="KW-1185">Reference proteome</keyword>
<protein>
    <submittedName>
        <fullName evidence="2">Uncharacterized protein</fullName>
    </submittedName>
</protein>
<reference evidence="2 3" key="1">
    <citation type="submission" date="2022-04" db="EMBL/GenBank/DDBJ databases">
        <title>Genome sequence of soybean root-associated Caulobacter segnis RL271.</title>
        <authorList>
            <person name="Longley R."/>
            <person name="Bonito G."/>
            <person name="Trigodet F."/>
            <person name="Crosson S."/>
            <person name="Fiebig A."/>
        </authorList>
    </citation>
    <scope>NUCLEOTIDE SEQUENCE [LARGE SCALE GENOMIC DNA]</scope>
    <source>
        <strain evidence="2 3">RL271</strain>
    </source>
</reference>
<dbReference type="Proteomes" id="UP001057520">
    <property type="component" value="Chromosome"/>
</dbReference>
<gene>
    <name evidence="2" type="ORF">MZV50_17920</name>
</gene>
<sequence length="202" mass="21645">MDDRIDVVTLAIALPGASAILRAAGINFQAGDQPSLAEAARARRIPLEALLTRLDTHAWALSGEGEESDPDAWAEAQGLLFAEGVRLARGLEARFAHRPGCPNGLASAMQDLADSFARHDAVERTAGSNPDPALIARLIDDHRLLKEKLDHMAHWLGAPASLGALGAAGAVLAGVWRALDRNVRRRVEIEDRLMTGDRDKLS</sequence>